<dbReference type="PANTHER" id="PTHR12815">
    <property type="entry name" value="SORTING AND ASSEMBLY MACHINERY SAMM50 PROTEIN FAMILY MEMBER"/>
    <property type="match status" value="1"/>
</dbReference>
<dbReference type="Gene3D" id="2.40.160.50">
    <property type="entry name" value="membrane protein fhac: a member of the omp85/tpsb transporter family"/>
    <property type="match status" value="1"/>
</dbReference>
<keyword evidence="7" id="KW-1185">Reference proteome</keyword>
<protein>
    <submittedName>
        <fullName evidence="6">BamA/TamA family outer membrane protein</fullName>
    </submittedName>
</protein>
<evidence type="ECO:0000259" key="5">
    <source>
        <dbReference type="PROSITE" id="PS51779"/>
    </source>
</evidence>
<evidence type="ECO:0000256" key="3">
    <source>
        <dbReference type="ARBA" id="ARBA00023136"/>
    </source>
</evidence>
<dbReference type="InterPro" id="IPR034746">
    <property type="entry name" value="POTRA"/>
</dbReference>
<accession>A0A845MGJ6</accession>
<keyword evidence="2" id="KW-0812">Transmembrane</keyword>
<dbReference type="PANTHER" id="PTHR12815:SF42">
    <property type="entry name" value="BACTERIAL SURFACE ANTIGEN (D15) DOMAIN-CONTAINING PROTEIN"/>
    <property type="match status" value="1"/>
</dbReference>
<dbReference type="EMBL" id="WTVA01000004">
    <property type="protein sequence ID" value="MZR22929.1"/>
    <property type="molecule type" value="Genomic_DNA"/>
</dbReference>
<feature type="chain" id="PRO_5032553571" evidence="4">
    <location>
        <begin position="30"/>
        <end position="606"/>
    </location>
</feature>
<evidence type="ECO:0000256" key="2">
    <source>
        <dbReference type="ARBA" id="ARBA00022452"/>
    </source>
</evidence>
<dbReference type="InterPro" id="IPR000184">
    <property type="entry name" value="Bac_surfAg_D15"/>
</dbReference>
<gene>
    <name evidence="6" type="ORF">GQF03_11350</name>
</gene>
<keyword evidence="4" id="KW-0732">Signal</keyword>
<evidence type="ECO:0000313" key="6">
    <source>
        <dbReference type="EMBL" id="MZR22929.1"/>
    </source>
</evidence>
<dbReference type="AlphaFoldDB" id="A0A845MGJ6"/>
<dbReference type="GO" id="GO:0019867">
    <property type="term" value="C:outer membrane"/>
    <property type="evidence" value="ECO:0007669"/>
    <property type="project" value="InterPro"/>
</dbReference>
<reference evidence="6 7" key="1">
    <citation type="journal article" date="2014" name="Int. J. Syst. Evol. Microbiol.">
        <title>Sneathiella chungangensis sp. nov., isolated from a marine sand, and emended description of the genus Sneathiella.</title>
        <authorList>
            <person name="Siamphan C."/>
            <person name="Kim H."/>
            <person name="Lee J.S."/>
            <person name="Kim W."/>
        </authorList>
    </citation>
    <scope>NUCLEOTIDE SEQUENCE [LARGE SCALE GENOMIC DNA]</scope>
    <source>
        <strain evidence="6 7">KCTC 32476</strain>
    </source>
</reference>
<dbReference type="PROSITE" id="PS51779">
    <property type="entry name" value="POTRA"/>
    <property type="match status" value="1"/>
</dbReference>
<comment type="subcellular location">
    <subcellularLocation>
        <location evidence="1">Membrane</location>
    </subcellularLocation>
</comment>
<feature type="signal peptide" evidence="4">
    <location>
        <begin position="1"/>
        <end position="29"/>
    </location>
</feature>
<sequence>MLPRRFTYFCRLMGLGAFLAATGVSPAFAAEATNDASEEPDLRYEVTINGAPTDEVLDLLEQSSRLEQLSDKLPPSEAALRRRADVDVEGFKKVLRSEGYYAGDVKYTLDKKQEPIAISYDITPGPLFRITKFEIKFTEGADIPVPPALSDLGIEIGMPARSEPIVNAGTQTIVDLGYRGFPGATIEKQDAIVDFATDGMEVTFVINAGPKLYMGELRVEGLQEVEEDYIRRIAAWTPGKLYDTRVLDELRRRYLRSGLFDAVRIKQRENDQPDSTVPITFVFTERDRRSIGVGASFSTSEGFGTQYYWENRNYFGQGEKLRADLTLAEIRREIKVTFVKPNFVRLDQNFNASFDIRQENTEAYDEDAVTAYVGLDRRWRKKWVLGAGVSLEYAKIDDSGVTENYALGGLPLTARYDSTDDLLDPTKGRRFNTSLVPYVGLNQNTPDFLRLEMDGSTYYSVLDDDRLILAARGKIGLMAGDSANEIPASKRFYSGGGGSVRGYKYQTVGPLDSNNDPVGGRSLLEVGFEARARITDSIGIVPFIEGGNVYESMAPDFSGEFLWGAGLGFRYYTAIGPIRFDVALPLNRRDGVDDAYQFYISIGQAF</sequence>
<proteinExistence type="predicted"/>
<evidence type="ECO:0000256" key="1">
    <source>
        <dbReference type="ARBA" id="ARBA00004370"/>
    </source>
</evidence>
<dbReference type="InterPro" id="IPR039910">
    <property type="entry name" value="D15-like"/>
</dbReference>
<dbReference type="Pfam" id="PF01103">
    <property type="entry name" value="Omp85"/>
    <property type="match status" value="1"/>
</dbReference>
<dbReference type="InterPro" id="IPR010827">
    <property type="entry name" value="BamA/TamA_POTRA"/>
</dbReference>
<evidence type="ECO:0000256" key="4">
    <source>
        <dbReference type="SAM" id="SignalP"/>
    </source>
</evidence>
<name>A0A845MGJ6_9PROT</name>
<comment type="caution">
    <text evidence="6">The sequence shown here is derived from an EMBL/GenBank/DDBJ whole genome shotgun (WGS) entry which is preliminary data.</text>
</comment>
<organism evidence="6 7">
    <name type="scientific">Sneathiella chungangensis</name>
    <dbReference type="NCBI Taxonomy" id="1418234"/>
    <lineage>
        <taxon>Bacteria</taxon>
        <taxon>Pseudomonadati</taxon>
        <taxon>Pseudomonadota</taxon>
        <taxon>Alphaproteobacteria</taxon>
        <taxon>Sneathiellales</taxon>
        <taxon>Sneathiellaceae</taxon>
        <taxon>Sneathiella</taxon>
    </lineage>
</organism>
<feature type="domain" description="POTRA" evidence="5">
    <location>
        <begin position="212"/>
        <end position="286"/>
    </location>
</feature>
<dbReference type="Gene3D" id="3.10.20.310">
    <property type="entry name" value="membrane protein fhac"/>
    <property type="match status" value="1"/>
</dbReference>
<evidence type="ECO:0000313" key="7">
    <source>
        <dbReference type="Proteomes" id="UP000445696"/>
    </source>
</evidence>
<keyword evidence="3" id="KW-0472">Membrane</keyword>
<dbReference type="Pfam" id="PF07244">
    <property type="entry name" value="POTRA"/>
    <property type="match status" value="1"/>
</dbReference>
<keyword evidence="2" id="KW-1134">Transmembrane beta strand</keyword>
<dbReference type="Proteomes" id="UP000445696">
    <property type="component" value="Unassembled WGS sequence"/>
</dbReference>